<organism evidence="1 3">
    <name type="scientific">Paracoccus saliphilus</name>
    <dbReference type="NCBI Taxonomy" id="405559"/>
    <lineage>
        <taxon>Bacteria</taxon>
        <taxon>Pseudomonadati</taxon>
        <taxon>Pseudomonadota</taxon>
        <taxon>Alphaproteobacteria</taxon>
        <taxon>Rhodobacterales</taxon>
        <taxon>Paracoccaceae</taxon>
        <taxon>Paracoccus</taxon>
    </lineage>
</organism>
<evidence type="ECO:0000313" key="2">
    <source>
        <dbReference type="EMBL" id="WCR05055.1"/>
    </source>
</evidence>
<evidence type="ECO:0000313" key="4">
    <source>
        <dbReference type="Proteomes" id="UP001215549"/>
    </source>
</evidence>
<dbReference type="InterPro" id="IPR012349">
    <property type="entry name" value="Split_barrel_FMN-bd"/>
</dbReference>
<dbReference type="Proteomes" id="UP001215549">
    <property type="component" value="Chromosome"/>
</dbReference>
<evidence type="ECO:0000313" key="1">
    <source>
        <dbReference type="EMBL" id="SIS70723.1"/>
    </source>
</evidence>
<dbReference type="Pfam" id="PF04299">
    <property type="entry name" value="FMN_bind_2"/>
    <property type="match status" value="1"/>
</dbReference>
<dbReference type="AlphaFoldDB" id="A0AA45W2U4"/>
<accession>A0AA45W2U4</accession>
<dbReference type="EMBL" id="FTOU01000003">
    <property type="protein sequence ID" value="SIS70723.1"/>
    <property type="molecule type" value="Genomic_DNA"/>
</dbReference>
<protein>
    <submittedName>
        <fullName evidence="2">FMN-binding negative transcriptional regulator</fullName>
    </submittedName>
    <submittedName>
        <fullName evidence="1">Negative transcriptional regulator, PaiB family</fullName>
    </submittedName>
</protein>
<dbReference type="Gene3D" id="2.30.110.10">
    <property type="entry name" value="Electron Transport, Fmn-binding Protein, Chain A"/>
    <property type="match status" value="1"/>
</dbReference>
<dbReference type="PANTHER" id="PTHR35802:SF1">
    <property type="entry name" value="PROTEASE SYNTHASE AND SPORULATION PROTEIN PAI 2"/>
    <property type="match status" value="1"/>
</dbReference>
<dbReference type="InterPro" id="IPR007396">
    <property type="entry name" value="TR_PAI2-type"/>
</dbReference>
<sequence length="209" mass="23464">MYQPAHHREDRLEVQHDLIETHPFGLLISTGADGLLANGLPFLLQRSEGEFGRLQVHLARANPQWRGLHGQDVLVVFQGPLTYVTPAFYETKRETGKVVPTWNYVMVQARGTAHVRDDQAWLDTQIAALTDRHEAARAEPWEVSDAPRPYIEAQLRGIVGIEIDIRQIEGKWKVSQNRSEADRTGVAQGLAEAHSDMAAVVRRYGDLDG</sequence>
<reference evidence="2 4" key="2">
    <citation type="submission" date="2021-01" db="EMBL/GenBank/DDBJ databases">
        <title>Biogeographic distribution of Paracoccus.</title>
        <authorList>
            <person name="Hollensteiner J."/>
            <person name="Leineberger J."/>
            <person name="Brinkhoff T."/>
            <person name="Daniel R."/>
        </authorList>
    </citation>
    <scope>NUCLEOTIDE SEQUENCE [LARGE SCALE GENOMIC DNA]</scope>
    <source>
        <strain evidence="2 4">DSM 18447</strain>
    </source>
</reference>
<dbReference type="PANTHER" id="PTHR35802">
    <property type="entry name" value="PROTEASE SYNTHASE AND SPORULATION PROTEIN PAI 2"/>
    <property type="match status" value="1"/>
</dbReference>
<dbReference type="RefSeq" id="WP_076524098.1">
    <property type="nucleotide sequence ID" value="NZ_CP067140.1"/>
</dbReference>
<reference evidence="1 3" key="1">
    <citation type="submission" date="2017-01" db="EMBL/GenBank/DDBJ databases">
        <authorList>
            <person name="Varghese N."/>
            <person name="Submissions S."/>
        </authorList>
    </citation>
    <scope>NUCLEOTIDE SEQUENCE [LARGE SCALE GENOMIC DNA]</scope>
    <source>
        <strain evidence="1 3">DSM 18447</strain>
    </source>
</reference>
<dbReference type="EMBL" id="CP067140">
    <property type="protein sequence ID" value="WCR05055.1"/>
    <property type="molecule type" value="Genomic_DNA"/>
</dbReference>
<dbReference type="Proteomes" id="UP000186216">
    <property type="component" value="Unassembled WGS sequence"/>
</dbReference>
<dbReference type="PIRSF" id="PIRSF010372">
    <property type="entry name" value="PaiB"/>
    <property type="match status" value="1"/>
</dbReference>
<name>A0AA45W2U4_9RHOB</name>
<gene>
    <name evidence="2" type="ORF">JHX88_10315</name>
    <name evidence="1" type="ORF">SAMN05421772_103140</name>
</gene>
<proteinExistence type="predicted"/>
<dbReference type="SUPFAM" id="SSF50475">
    <property type="entry name" value="FMN-binding split barrel"/>
    <property type="match status" value="1"/>
</dbReference>
<keyword evidence="4" id="KW-1185">Reference proteome</keyword>
<evidence type="ECO:0000313" key="3">
    <source>
        <dbReference type="Proteomes" id="UP000186216"/>
    </source>
</evidence>